<dbReference type="EMBL" id="BPQB01000031">
    <property type="protein sequence ID" value="GJE93293.1"/>
    <property type="molecule type" value="Genomic_DNA"/>
</dbReference>
<protein>
    <submittedName>
        <fullName evidence="1">Uncharacterized protein</fullName>
    </submittedName>
</protein>
<evidence type="ECO:0000313" key="2">
    <source>
        <dbReference type="Proteomes" id="UP000703269"/>
    </source>
</evidence>
<proteinExistence type="predicted"/>
<organism evidence="1 2">
    <name type="scientific">Phanerochaete sordida</name>
    <dbReference type="NCBI Taxonomy" id="48140"/>
    <lineage>
        <taxon>Eukaryota</taxon>
        <taxon>Fungi</taxon>
        <taxon>Dikarya</taxon>
        <taxon>Basidiomycota</taxon>
        <taxon>Agaricomycotina</taxon>
        <taxon>Agaricomycetes</taxon>
        <taxon>Polyporales</taxon>
        <taxon>Phanerochaetaceae</taxon>
        <taxon>Phanerochaete</taxon>
    </lineage>
</organism>
<keyword evidence="2" id="KW-1185">Reference proteome</keyword>
<evidence type="ECO:0000313" key="1">
    <source>
        <dbReference type="EMBL" id="GJE93293.1"/>
    </source>
</evidence>
<dbReference type="AlphaFoldDB" id="A0A9P3GE90"/>
<dbReference type="Proteomes" id="UP000703269">
    <property type="component" value="Unassembled WGS sequence"/>
</dbReference>
<name>A0A9P3GE90_9APHY</name>
<accession>A0A9P3GE90</accession>
<comment type="caution">
    <text evidence="1">The sequence shown here is derived from an EMBL/GenBank/DDBJ whole genome shotgun (WGS) entry which is preliminary data.</text>
</comment>
<reference evidence="1 2" key="1">
    <citation type="submission" date="2021-08" db="EMBL/GenBank/DDBJ databases">
        <title>Draft Genome Sequence of Phanerochaete sordida strain YK-624.</title>
        <authorList>
            <person name="Mori T."/>
            <person name="Dohra H."/>
            <person name="Suzuki T."/>
            <person name="Kawagishi H."/>
            <person name="Hirai H."/>
        </authorList>
    </citation>
    <scope>NUCLEOTIDE SEQUENCE [LARGE SCALE GENOMIC DNA]</scope>
    <source>
        <strain evidence="1 2">YK-624</strain>
    </source>
</reference>
<sequence>MILRVHRRRCTALQTQSLYVKQKLGRMCSQKSFAALLVFGGYEDKLTAPGRPGILVRRFPAYYLFGSSKAER</sequence>
<gene>
    <name evidence="1" type="ORF">PsYK624_094520</name>
</gene>